<evidence type="ECO:0000256" key="2">
    <source>
        <dbReference type="ARBA" id="ARBA00022801"/>
    </source>
</evidence>
<reference evidence="5 6" key="1">
    <citation type="journal article" date="2024" name="Nat. Commun.">
        <title>Phylogenomics reveals the evolutionary origins of lichenization in chlorophyte algae.</title>
        <authorList>
            <person name="Puginier C."/>
            <person name="Libourel C."/>
            <person name="Otte J."/>
            <person name="Skaloud P."/>
            <person name="Haon M."/>
            <person name="Grisel S."/>
            <person name="Petersen M."/>
            <person name="Berrin J.G."/>
            <person name="Delaux P.M."/>
            <person name="Dal Grande F."/>
            <person name="Keller J."/>
        </authorList>
    </citation>
    <scope>NUCLEOTIDE SEQUENCE [LARGE SCALE GENOMIC DNA]</scope>
    <source>
        <strain evidence="5 6">SAG 2523</strain>
    </source>
</reference>
<evidence type="ECO:0000313" key="5">
    <source>
        <dbReference type="EMBL" id="KAK9862130.1"/>
    </source>
</evidence>
<dbReference type="InterPro" id="IPR006710">
    <property type="entry name" value="Glyco_hydro_43"/>
</dbReference>
<dbReference type="GO" id="GO:0004553">
    <property type="term" value="F:hydrolase activity, hydrolyzing O-glycosyl compounds"/>
    <property type="evidence" value="ECO:0007669"/>
    <property type="project" value="InterPro"/>
</dbReference>
<sequence>MAIGLGISTTGPAGPYDPVHDSQPFVDMPAEGGAIDPSYFKDDNGDQYLIWKSDGNALNASCAIWCQALGADGLSLLGTPWPLLRNDKKWEYGVIEAPNLIKRNGQYYLYYAAGHFFDWTYTVAYATSESILGPFIKQGQVLSTTDALVGPGKSCIVTVDSSSLWMIFHSLYYLPDRNDPRVTYRAMDILPMTYDATGKPVVQSSWGSDEQVLLNLSNASAPSSG</sequence>
<dbReference type="PANTHER" id="PTHR42812">
    <property type="entry name" value="BETA-XYLOSIDASE"/>
    <property type="match status" value="1"/>
</dbReference>
<name>A0AAW1T0I4_9CHLO</name>
<dbReference type="AlphaFoldDB" id="A0AAW1T0I4"/>
<keyword evidence="6" id="KW-1185">Reference proteome</keyword>
<evidence type="ECO:0000256" key="3">
    <source>
        <dbReference type="ARBA" id="ARBA00023295"/>
    </source>
</evidence>
<protein>
    <submittedName>
        <fullName evidence="5">Uncharacterized protein</fullName>
    </submittedName>
</protein>
<organism evidence="5 6">
    <name type="scientific">Apatococcus fuscideae</name>
    <dbReference type="NCBI Taxonomy" id="2026836"/>
    <lineage>
        <taxon>Eukaryota</taxon>
        <taxon>Viridiplantae</taxon>
        <taxon>Chlorophyta</taxon>
        <taxon>core chlorophytes</taxon>
        <taxon>Trebouxiophyceae</taxon>
        <taxon>Chlorellales</taxon>
        <taxon>Chlorellaceae</taxon>
        <taxon>Apatococcus</taxon>
    </lineage>
</organism>
<dbReference type="PANTHER" id="PTHR42812:SF5">
    <property type="entry name" value="ENDO-ARABINASE"/>
    <property type="match status" value="1"/>
</dbReference>
<proteinExistence type="inferred from homology"/>
<dbReference type="GO" id="GO:0005975">
    <property type="term" value="P:carbohydrate metabolic process"/>
    <property type="evidence" value="ECO:0007669"/>
    <property type="project" value="InterPro"/>
</dbReference>
<comment type="caution">
    <text evidence="5">The sequence shown here is derived from an EMBL/GenBank/DDBJ whole genome shotgun (WGS) entry which is preliminary data.</text>
</comment>
<feature type="site" description="Important for catalytic activity, responsible for pKa modulation of the active site Glu and correct orientation of both the proton donor and substrate" evidence="4">
    <location>
        <position position="36"/>
    </location>
</feature>
<keyword evidence="2" id="KW-0378">Hydrolase</keyword>
<dbReference type="InterPro" id="IPR023296">
    <property type="entry name" value="Glyco_hydro_beta-prop_sf"/>
</dbReference>
<evidence type="ECO:0000256" key="1">
    <source>
        <dbReference type="ARBA" id="ARBA00009865"/>
    </source>
</evidence>
<keyword evidence="3" id="KW-0326">Glycosidase</keyword>
<comment type="similarity">
    <text evidence="1">Belongs to the glycosyl hydrolase 43 family.</text>
</comment>
<gene>
    <name evidence="5" type="ORF">WJX84_001602</name>
</gene>
<dbReference type="Pfam" id="PF04616">
    <property type="entry name" value="Glyco_hydro_43"/>
    <property type="match status" value="1"/>
</dbReference>
<dbReference type="InterPro" id="IPR051795">
    <property type="entry name" value="Glycosyl_Hydrlase_43"/>
</dbReference>
<evidence type="ECO:0000313" key="6">
    <source>
        <dbReference type="Proteomes" id="UP001485043"/>
    </source>
</evidence>
<evidence type="ECO:0000256" key="4">
    <source>
        <dbReference type="PIRSR" id="PIRSR606710-2"/>
    </source>
</evidence>
<dbReference type="Proteomes" id="UP001485043">
    <property type="component" value="Unassembled WGS sequence"/>
</dbReference>
<dbReference type="SUPFAM" id="SSF75005">
    <property type="entry name" value="Arabinanase/levansucrase/invertase"/>
    <property type="match status" value="1"/>
</dbReference>
<dbReference type="EMBL" id="JALJOV010000651">
    <property type="protein sequence ID" value="KAK9862130.1"/>
    <property type="molecule type" value="Genomic_DNA"/>
</dbReference>
<accession>A0AAW1T0I4</accession>
<dbReference type="Gene3D" id="2.115.10.20">
    <property type="entry name" value="Glycosyl hydrolase domain, family 43"/>
    <property type="match status" value="1"/>
</dbReference>